<name>A0ACC0N4P3_RHOML</name>
<accession>A0ACC0N4P3</accession>
<comment type="caution">
    <text evidence="1">The sequence shown here is derived from an EMBL/GenBank/DDBJ whole genome shotgun (WGS) entry which is preliminary data.</text>
</comment>
<evidence type="ECO:0000313" key="1">
    <source>
        <dbReference type="EMBL" id="KAI8548140.1"/>
    </source>
</evidence>
<dbReference type="EMBL" id="CM046394">
    <property type="protein sequence ID" value="KAI8548140.1"/>
    <property type="molecule type" value="Genomic_DNA"/>
</dbReference>
<proteinExistence type="predicted"/>
<reference evidence="1" key="1">
    <citation type="submission" date="2022-02" db="EMBL/GenBank/DDBJ databases">
        <title>Plant Genome Project.</title>
        <authorList>
            <person name="Zhang R.-G."/>
        </authorList>
    </citation>
    <scope>NUCLEOTIDE SEQUENCE</scope>
    <source>
        <strain evidence="1">AT1</strain>
    </source>
</reference>
<keyword evidence="2" id="KW-1185">Reference proteome</keyword>
<sequence length="63" mass="7402">MVPITEQWDGLCNRLLGIIPIDKVHRYGGKVFLRWLRANFQRHLVEGYTKKQVMQQAVVIFCS</sequence>
<protein>
    <submittedName>
        <fullName evidence="1">Uncharacterized protein</fullName>
    </submittedName>
</protein>
<dbReference type="Proteomes" id="UP001062846">
    <property type="component" value="Chromosome 7"/>
</dbReference>
<gene>
    <name evidence="1" type="ORF">RHMOL_Rhmol07G0249400</name>
</gene>
<evidence type="ECO:0000313" key="2">
    <source>
        <dbReference type="Proteomes" id="UP001062846"/>
    </source>
</evidence>
<organism evidence="1 2">
    <name type="scientific">Rhododendron molle</name>
    <name type="common">Chinese azalea</name>
    <name type="synonym">Azalea mollis</name>
    <dbReference type="NCBI Taxonomy" id="49168"/>
    <lineage>
        <taxon>Eukaryota</taxon>
        <taxon>Viridiplantae</taxon>
        <taxon>Streptophyta</taxon>
        <taxon>Embryophyta</taxon>
        <taxon>Tracheophyta</taxon>
        <taxon>Spermatophyta</taxon>
        <taxon>Magnoliopsida</taxon>
        <taxon>eudicotyledons</taxon>
        <taxon>Gunneridae</taxon>
        <taxon>Pentapetalae</taxon>
        <taxon>asterids</taxon>
        <taxon>Ericales</taxon>
        <taxon>Ericaceae</taxon>
        <taxon>Ericoideae</taxon>
        <taxon>Rhodoreae</taxon>
        <taxon>Rhododendron</taxon>
    </lineage>
</organism>